<keyword evidence="2" id="KW-1185">Reference proteome</keyword>
<sequence>MDDGDETRDSAGLLNDLTEYKPLVYVWRGQTLQGSMWVPADPPEGGDSIRLGALDMREQSSVYDLTDDDVRYLEIRATAWGDYTGSTYDRSNARSIRRDFGDHVITLRADFGFEVLLVRIGVDIPEGLYDAIVGLRECSLYDESDLSDLESELESEDWANWGRSDWTGEVRKLAQQLDQDDDVTELHDDAYADDLFWAVCADGEAGYWQAETAVSGYWSDFERAAKLAWQEIERRRMAALEEWARELSAPIPGQLALAI</sequence>
<dbReference type="Proteomes" id="UP001240150">
    <property type="component" value="Chromosome"/>
</dbReference>
<dbReference type="RefSeq" id="WP_284917094.1">
    <property type="nucleotide sequence ID" value="NZ_CP126980.1"/>
</dbReference>
<reference evidence="1 2" key="1">
    <citation type="submission" date="2023-06" db="EMBL/GenBank/DDBJ databases">
        <authorList>
            <person name="Yushchuk O."/>
            <person name="Binda E."/>
            <person name="Ruckert-Reed C."/>
            <person name="Fedorenko V."/>
            <person name="Kalinowski J."/>
            <person name="Marinelli F."/>
        </authorList>
    </citation>
    <scope>NUCLEOTIDE SEQUENCE [LARGE SCALE GENOMIC DNA]</scope>
    <source>
        <strain evidence="1 2">NRRL 3884</strain>
    </source>
</reference>
<organism evidence="1 2">
    <name type="scientific">Actinoplanes oblitus</name>
    <dbReference type="NCBI Taxonomy" id="3040509"/>
    <lineage>
        <taxon>Bacteria</taxon>
        <taxon>Bacillati</taxon>
        <taxon>Actinomycetota</taxon>
        <taxon>Actinomycetes</taxon>
        <taxon>Micromonosporales</taxon>
        <taxon>Micromonosporaceae</taxon>
        <taxon>Actinoplanes</taxon>
    </lineage>
</organism>
<name>A0ABY8WE56_9ACTN</name>
<evidence type="ECO:0000313" key="2">
    <source>
        <dbReference type="Proteomes" id="UP001240150"/>
    </source>
</evidence>
<evidence type="ECO:0000313" key="1">
    <source>
        <dbReference type="EMBL" id="WIM95782.1"/>
    </source>
</evidence>
<accession>A0ABY8WE56</accession>
<proteinExistence type="predicted"/>
<gene>
    <name evidence="1" type="ORF">ACTOB_007913</name>
</gene>
<dbReference type="EMBL" id="CP126980">
    <property type="protein sequence ID" value="WIM95782.1"/>
    <property type="molecule type" value="Genomic_DNA"/>
</dbReference>
<protein>
    <submittedName>
        <fullName evidence="1">Uncharacterized protein</fullName>
    </submittedName>
</protein>